<feature type="compositionally biased region" description="Low complexity" evidence="1">
    <location>
        <begin position="832"/>
        <end position="849"/>
    </location>
</feature>
<dbReference type="EMBL" id="KZ819297">
    <property type="protein sequence ID" value="PWN96996.1"/>
    <property type="molecule type" value="Genomic_DNA"/>
</dbReference>
<reference evidence="3 4" key="1">
    <citation type="journal article" date="2018" name="Mol. Biol. Evol.">
        <title>Broad Genomic Sampling Reveals a Smut Pathogenic Ancestry of the Fungal Clade Ustilaginomycotina.</title>
        <authorList>
            <person name="Kijpornyongpan T."/>
            <person name="Mondo S.J."/>
            <person name="Barry K."/>
            <person name="Sandor L."/>
            <person name="Lee J."/>
            <person name="Lipzen A."/>
            <person name="Pangilinan J."/>
            <person name="LaButti K."/>
            <person name="Hainaut M."/>
            <person name="Henrissat B."/>
            <person name="Grigoriev I.V."/>
            <person name="Spatafora J.W."/>
            <person name="Aime M.C."/>
        </authorList>
    </citation>
    <scope>NUCLEOTIDE SEQUENCE [LARGE SCALE GENOMIC DNA]</scope>
    <source>
        <strain evidence="3 4">MCA 4186</strain>
    </source>
</reference>
<feature type="compositionally biased region" description="Basic and acidic residues" evidence="1">
    <location>
        <begin position="869"/>
        <end position="878"/>
    </location>
</feature>
<gene>
    <name evidence="3" type="ORF">FA09DRAFT_331038</name>
</gene>
<dbReference type="AlphaFoldDB" id="A0A316Z6S2"/>
<dbReference type="GO" id="GO:0000147">
    <property type="term" value="P:actin cortical patch assembly"/>
    <property type="evidence" value="ECO:0007669"/>
    <property type="project" value="TreeGrafter"/>
</dbReference>
<evidence type="ECO:0000256" key="1">
    <source>
        <dbReference type="SAM" id="MobiDB-lite"/>
    </source>
</evidence>
<feature type="region of interest" description="Disordered" evidence="1">
    <location>
        <begin position="733"/>
        <end position="993"/>
    </location>
</feature>
<feature type="compositionally biased region" description="Low complexity" evidence="1">
    <location>
        <begin position="601"/>
        <end position="615"/>
    </location>
</feature>
<dbReference type="GeneID" id="37270391"/>
<organism evidence="3 4">
    <name type="scientific">Tilletiopsis washingtonensis</name>
    <dbReference type="NCBI Taxonomy" id="58919"/>
    <lineage>
        <taxon>Eukaryota</taxon>
        <taxon>Fungi</taxon>
        <taxon>Dikarya</taxon>
        <taxon>Basidiomycota</taxon>
        <taxon>Ustilaginomycotina</taxon>
        <taxon>Exobasidiomycetes</taxon>
        <taxon>Entylomatales</taxon>
        <taxon>Entylomatales incertae sedis</taxon>
        <taxon>Tilletiopsis</taxon>
    </lineage>
</organism>
<feature type="compositionally biased region" description="Polar residues" evidence="1">
    <location>
        <begin position="616"/>
        <end position="626"/>
    </location>
</feature>
<accession>A0A316Z6S2</accession>
<dbReference type="RefSeq" id="XP_025597275.1">
    <property type="nucleotide sequence ID" value="XM_025742847.1"/>
</dbReference>
<dbReference type="GO" id="GO:0051666">
    <property type="term" value="P:actin cortical patch localization"/>
    <property type="evidence" value="ECO:0007669"/>
    <property type="project" value="TreeGrafter"/>
</dbReference>
<feature type="region of interest" description="Disordered" evidence="1">
    <location>
        <begin position="557"/>
        <end position="698"/>
    </location>
</feature>
<dbReference type="PANTHER" id="PTHR13357">
    <property type="entry name" value="SH3 ADAPTER PROTEIN SPIN90 NCK INTERACTING PROTEIN WITH SH3 DOMAIN"/>
    <property type="match status" value="1"/>
</dbReference>
<proteinExistence type="predicted"/>
<keyword evidence="4" id="KW-1185">Reference proteome</keyword>
<feature type="region of interest" description="Disordered" evidence="1">
    <location>
        <begin position="58"/>
        <end position="89"/>
    </location>
</feature>
<evidence type="ECO:0000313" key="4">
    <source>
        <dbReference type="Proteomes" id="UP000245946"/>
    </source>
</evidence>
<dbReference type="InterPro" id="IPR030125">
    <property type="entry name" value="SPIN90/Ldb17"/>
</dbReference>
<dbReference type="InterPro" id="IPR018556">
    <property type="entry name" value="SPIN90/Ldb17_LRD"/>
</dbReference>
<feature type="compositionally biased region" description="Low complexity" evidence="1">
    <location>
        <begin position="650"/>
        <end position="670"/>
    </location>
</feature>
<sequence>MSARSSSAASFVALAPAEGPLSSGLSTSASSSGSGSGAAPAAPAAFWGAVHALLHPLPPRRRTTNADGSDAESLSRAQRADPEEAIGQDQVRASVSRVLKLADGGFARHLSTPQEQEQLVARFFDSPLFVQHHAFTADLLVDIARHAKTLPTLLLSYEILLQYGAHDARVFRALQSRAAHMLPRLVHQVWAAHYAGQAQRRLEAAGASAAASGDVGMQIALREKAVRLAYEVCRVQRLDVADMRACDVKFIDHLFDLVEETRHNADEAFNYQLIKLIVALNEQFMVSGLAAASGAPLSTGRTSPTSMRPTNLVMQVLQARLNESKTFGENLIFMLNRASSSDAEDLCMQLLVLKLLYLLFTTKETAHYFYTNDLKVLVDIFVRELSDLPDESESLRHTYLRVLHPLLTSTQLLTHPYKRSEVRRLLLGLLSHAHLRDISATTRRLVERCLKAEWCVELDASATSPLAQLAGADAPHMAVASVQPIMGGPTHEIVVETRIERGEEVIASEDSASRKRDVEIACAQEDPHVPPIASSSALDVLVEPAVSPIAEAPPELEAAAAAEPEASSGSLRLDVPRTRDKRVHSLSNLRSPDASRDDEAAASSSASARGQAGASTTRRVFSSHSMPPTPPRTASPASPEGVDDAGDAPSSMHSSWHSHMIDVPSSTSRGPGPPRPPKSRADSSGASSTTASFGASSPGQSVFLAHQLDALPRFGSPLAHEATEAYASLWPAGLGSEDVGMSMQRSRSSDGSAPRQTRSDILPSPALKLHVRAASDVDEGAQDEDITPTASALRAGRGNGSGANGAQQRRRPPAPPAWDVSSIPAAGFVATRRSSSGGRSGSAGVSGLPSSGGPGSPALVALRAASAEEATRAGRREMLQSPSDAAVAHALLPSADDEFDGRASPAPSYGSGTASPNPSSRRRAPPPPPGSSSAAPALIAPLATPRRPPPVNRATKSLRSALTGREAERSAAPSPELGQEASVEQQLAELRLG</sequence>
<protein>
    <recommendedName>
        <fullName evidence="2">SPIN90/Ldb17 leucine-rich domain-containing protein</fullName>
    </recommendedName>
</protein>
<feature type="compositionally biased region" description="Polar residues" evidence="1">
    <location>
        <begin position="743"/>
        <end position="756"/>
    </location>
</feature>
<dbReference type="GO" id="GO:0071933">
    <property type="term" value="F:Arp2/3 complex binding"/>
    <property type="evidence" value="ECO:0007669"/>
    <property type="project" value="TreeGrafter"/>
</dbReference>
<dbReference type="GO" id="GO:0030479">
    <property type="term" value="C:actin cortical patch"/>
    <property type="evidence" value="ECO:0007669"/>
    <property type="project" value="TreeGrafter"/>
</dbReference>
<dbReference type="STRING" id="58919.A0A316Z6S2"/>
<dbReference type="Proteomes" id="UP000245946">
    <property type="component" value="Unassembled WGS sequence"/>
</dbReference>
<name>A0A316Z6S2_9BASI</name>
<feature type="region of interest" description="Disordered" evidence="1">
    <location>
        <begin position="18"/>
        <end position="37"/>
    </location>
</feature>
<evidence type="ECO:0000259" key="2">
    <source>
        <dbReference type="Pfam" id="PF09431"/>
    </source>
</evidence>
<dbReference type="Pfam" id="PF09431">
    <property type="entry name" value="SPIN90_LRD"/>
    <property type="match status" value="1"/>
</dbReference>
<feature type="compositionally biased region" description="Low complexity" evidence="1">
    <location>
        <begin position="557"/>
        <end position="566"/>
    </location>
</feature>
<feature type="compositionally biased region" description="Acidic residues" evidence="1">
    <location>
        <begin position="776"/>
        <end position="786"/>
    </location>
</feature>
<feature type="domain" description="SPIN90/Ldb17 leucine-rich" evidence="2">
    <location>
        <begin position="266"/>
        <end position="421"/>
    </location>
</feature>
<feature type="compositionally biased region" description="Low complexity" evidence="1">
    <location>
        <begin position="682"/>
        <end position="697"/>
    </location>
</feature>
<dbReference type="GO" id="GO:0006897">
    <property type="term" value="P:endocytosis"/>
    <property type="evidence" value="ECO:0007669"/>
    <property type="project" value="TreeGrafter"/>
</dbReference>
<dbReference type="PANTHER" id="PTHR13357:SF1">
    <property type="entry name" value="NCK-INTERACTING PROTEIN WITH SH3 DOMAIN"/>
    <property type="match status" value="1"/>
</dbReference>
<evidence type="ECO:0000313" key="3">
    <source>
        <dbReference type="EMBL" id="PWN96996.1"/>
    </source>
</evidence>
<dbReference type="OrthoDB" id="445362at2759"/>
<feature type="compositionally biased region" description="Low complexity" evidence="1">
    <location>
        <begin position="931"/>
        <end position="945"/>
    </location>
</feature>